<comment type="caution">
    <text evidence="3">The sequence shown here is derived from an EMBL/GenBank/DDBJ whole genome shotgun (WGS) entry which is preliminary data.</text>
</comment>
<name>A0A062U5R6_9PROT</name>
<evidence type="ECO:0000313" key="3">
    <source>
        <dbReference type="EMBL" id="KCZ53622.1"/>
    </source>
</evidence>
<dbReference type="Pfam" id="PF03061">
    <property type="entry name" value="4HBT"/>
    <property type="match status" value="1"/>
</dbReference>
<dbReference type="InterPro" id="IPR003736">
    <property type="entry name" value="PAAI_dom"/>
</dbReference>
<dbReference type="CDD" id="cd03443">
    <property type="entry name" value="PaaI_thioesterase"/>
    <property type="match status" value="1"/>
</dbReference>
<evidence type="ECO:0000313" key="4">
    <source>
        <dbReference type="Proteomes" id="UP000027037"/>
    </source>
</evidence>
<dbReference type="Proteomes" id="UP000027037">
    <property type="component" value="Unassembled WGS sequence"/>
</dbReference>
<feature type="domain" description="Thioesterase" evidence="2">
    <location>
        <begin position="56"/>
        <end position="130"/>
    </location>
</feature>
<dbReference type="GO" id="GO:0005829">
    <property type="term" value="C:cytosol"/>
    <property type="evidence" value="ECO:0007669"/>
    <property type="project" value="TreeGrafter"/>
</dbReference>
<accession>A0A062U5R6</accession>
<dbReference type="EMBL" id="AWFF01000050">
    <property type="protein sequence ID" value="KCZ53622.1"/>
    <property type="molecule type" value="Genomic_DNA"/>
</dbReference>
<dbReference type="STRING" id="1280946.HY29_16780"/>
<gene>
    <name evidence="3" type="ORF">HY29_16780</name>
</gene>
<dbReference type="InterPro" id="IPR029069">
    <property type="entry name" value="HotDog_dom_sf"/>
</dbReference>
<dbReference type="eggNOG" id="COG2050">
    <property type="taxonomic scope" value="Bacteria"/>
</dbReference>
<dbReference type="NCBIfam" id="TIGR00369">
    <property type="entry name" value="unchar_dom_1"/>
    <property type="match status" value="1"/>
</dbReference>
<dbReference type="InterPro" id="IPR006683">
    <property type="entry name" value="Thioestr_dom"/>
</dbReference>
<dbReference type="PATRIC" id="fig|1280946.3.peg.2514"/>
<evidence type="ECO:0000259" key="2">
    <source>
        <dbReference type="Pfam" id="PF03061"/>
    </source>
</evidence>
<dbReference type="AlphaFoldDB" id="A0A062U5R6"/>
<protein>
    <recommendedName>
        <fullName evidence="2">Thioesterase domain-containing protein</fullName>
    </recommendedName>
</protein>
<evidence type="ECO:0000256" key="1">
    <source>
        <dbReference type="ARBA" id="ARBA00022801"/>
    </source>
</evidence>
<sequence>MPSSDYLLADAELDPAASNDRNTPFLPGHMGLEITRIGRDGAEGGFTIAKHHHAPNGFLHAGSLVTLADSLCGMACMASLPASASGFTTIELKSNFFATALEGRVHGIASPIHLGGTTQVWDCDVTHFDTGKRLALFRCTQMVLRPRKA</sequence>
<organism evidence="3 4">
    <name type="scientific">Hyphomonas beringensis</name>
    <dbReference type="NCBI Taxonomy" id="1280946"/>
    <lineage>
        <taxon>Bacteria</taxon>
        <taxon>Pseudomonadati</taxon>
        <taxon>Pseudomonadota</taxon>
        <taxon>Alphaproteobacteria</taxon>
        <taxon>Hyphomonadales</taxon>
        <taxon>Hyphomonadaceae</taxon>
        <taxon>Hyphomonas</taxon>
    </lineage>
</organism>
<dbReference type="RefSeq" id="WP_034797479.1">
    <property type="nucleotide sequence ID" value="NZ_AWFF01000050.1"/>
</dbReference>
<dbReference type="Gene3D" id="3.10.129.10">
    <property type="entry name" value="Hotdog Thioesterase"/>
    <property type="match status" value="1"/>
</dbReference>
<dbReference type="SUPFAM" id="SSF54637">
    <property type="entry name" value="Thioesterase/thiol ester dehydrase-isomerase"/>
    <property type="match status" value="1"/>
</dbReference>
<reference evidence="3 4" key="1">
    <citation type="journal article" date="2014" name="Antonie Van Leeuwenhoek">
        <title>Hyphomonas beringensis sp. nov. and Hyphomonas chukchiensis sp. nov., isolated from surface seawater of the Bering Sea and Chukchi Sea.</title>
        <authorList>
            <person name="Li C."/>
            <person name="Lai Q."/>
            <person name="Li G."/>
            <person name="Dong C."/>
            <person name="Wang J."/>
            <person name="Liao Y."/>
            <person name="Shao Z."/>
        </authorList>
    </citation>
    <scope>NUCLEOTIDE SEQUENCE [LARGE SCALE GENOMIC DNA]</scope>
    <source>
        <strain evidence="3 4">25B14_1</strain>
    </source>
</reference>
<dbReference type="PANTHER" id="PTHR43240:SF8">
    <property type="entry name" value="PHENYLACETIC ACID DEGRADATION-RELATED PROTEIN"/>
    <property type="match status" value="1"/>
</dbReference>
<proteinExistence type="predicted"/>
<keyword evidence="1" id="KW-0378">Hydrolase</keyword>
<dbReference type="GO" id="GO:0061522">
    <property type="term" value="F:1,4-dihydroxy-2-naphthoyl-CoA thioesterase activity"/>
    <property type="evidence" value="ECO:0007669"/>
    <property type="project" value="TreeGrafter"/>
</dbReference>
<keyword evidence="4" id="KW-1185">Reference proteome</keyword>
<dbReference type="PANTHER" id="PTHR43240">
    <property type="entry name" value="1,4-DIHYDROXY-2-NAPHTHOYL-COA THIOESTERASE 1"/>
    <property type="match status" value="1"/>
</dbReference>